<sequence>MISTLDLPQELFLLITDELSSPADFCLYQIIAQHLKKSESVIYLAVSEDITRLKSILSRSGVNVQEVLSSNLLDVVDASPPLDGHTADYLRSLYDLISMKMKNIVGPCALILDDIASMHWLGISTLDLKRFCRALRALCLKARATLAIRLHVTSREEPDDLFRRLLQLSAYHLEVRPLSSGKSASVSGIVSRPILFSCSRRNPVSQIALRAAPCAPALPPTKPSVIQYRLADYGAVFFDKGTGAAVL</sequence>
<accession>A0A0D7APJ1</accession>
<evidence type="ECO:0000313" key="3">
    <source>
        <dbReference type="EMBL" id="KIY53502.1"/>
    </source>
</evidence>
<dbReference type="GO" id="GO:0002098">
    <property type="term" value="P:tRNA wobble uridine modification"/>
    <property type="evidence" value="ECO:0007669"/>
    <property type="project" value="InterPro"/>
</dbReference>
<dbReference type="PANTHER" id="PTHR16184:SF6">
    <property type="entry name" value="ELONGATOR COMPLEX PROTEIN 6"/>
    <property type="match status" value="1"/>
</dbReference>
<organism evidence="3 4">
    <name type="scientific">Fistulina hepatica ATCC 64428</name>
    <dbReference type="NCBI Taxonomy" id="1128425"/>
    <lineage>
        <taxon>Eukaryota</taxon>
        <taxon>Fungi</taxon>
        <taxon>Dikarya</taxon>
        <taxon>Basidiomycota</taxon>
        <taxon>Agaricomycotina</taxon>
        <taxon>Agaricomycetes</taxon>
        <taxon>Agaricomycetidae</taxon>
        <taxon>Agaricales</taxon>
        <taxon>Fistulinaceae</taxon>
        <taxon>Fistulina</taxon>
    </lineage>
</organism>
<dbReference type="Proteomes" id="UP000054144">
    <property type="component" value="Unassembled WGS sequence"/>
</dbReference>
<comment type="similarity">
    <text evidence="2">Belongs to the ELP6 family.</text>
</comment>
<keyword evidence="4" id="KW-1185">Reference proteome</keyword>
<evidence type="ECO:0000256" key="1">
    <source>
        <dbReference type="ARBA" id="ARBA00005043"/>
    </source>
</evidence>
<dbReference type="GO" id="GO:0033588">
    <property type="term" value="C:elongator holoenzyme complex"/>
    <property type="evidence" value="ECO:0007669"/>
    <property type="project" value="InterPro"/>
</dbReference>
<dbReference type="SUPFAM" id="SSF52540">
    <property type="entry name" value="P-loop containing nucleoside triphosphate hydrolases"/>
    <property type="match status" value="1"/>
</dbReference>
<dbReference type="OrthoDB" id="9995306at2759"/>
<dbReference type="UniPathway" id="UPA00988"/>
<evidence type="ECO:0000256" key="2">
    <source>
        <dbReference type="ARBA" id="ARBA00008837"/>
    </source>
</evidence>
<name>A0A0D7APJ1_9AGAR</name>
<dbReference type="PANTHER" id="PTHR16184">
    <property type="entry name" value="ELONGATOR COMPLEX PROTEIN 6"/>
    <property type="match status" value="1"/>
</dbReference>
<dbReference type="AlphaFoldDB" id="A0A0D7APJ1"/>
<protein>
    <recommendedName>
        <fullName evidence="5">Elongator complex protein 5</fullName>
    </recommendedName>
</protein>
<evidence type="ECO:0000313" key="4">
    <source>
        <dbReference type="Proteomes" id="UP000054144"/>
    </source>
</evidence>
<dbReference type="Gene3D" id="3.40.50.300">
    <property type="entry name" value="P-loop containing nucleotide triphosphate hydrolases"/>
    <property type="match status" value="1"/>
</dbReference>
<gene>
    <name evidence="3" type="ORF">FISHEDRAFT_33151</name>
</gene>
<dbReference type="InterPro" id="IPR018627">
    <property type="entry name" value="ELP6"/>
</dbReference>
<dbReference type="EMBL" id="KN881616">
    <property type="protein sequence ID" value="KIY53502.1"/>
    <property type="molecule type" value="Genomic_DNA"/>
</dbReference>
<proteinExistence type="inferred from homology"/>
<comment type="pathway">
    <text evidence="1">tRNA modification; 5-methoxycarbonylmethyl-2-thiouridine-tRNA biosynthesis.</text>
</comment>
<dbReference type="InterPro" id="IPR027417">
    <property type="entry name" value="P-loop_NTPase"/>
</dbReference>
<evidence type="ECO:0008006" key="5">
    <source>
        <dbReference type="Google" id="ProtNLM"/>
    </source>
</evidence>
<reference evidence="3 4" key="1">
    <citation type="journal article" date="2015" name="Fungal Genet. Biol.">
        <title>Evolution of novel wood decay mechanisms in Agaricales revealed by the genome sequences of Fistulina hepatica and Cylindrobasidium torrendii.</title>
        <authorList>
            <person name="Floudas D."/>
            <person name="Held B.W."/>
            <person name="Riley R."/>
            <person name="Nagy L.G."/>
            <person name="Koehler G."/>
            <person name="Ransdell A.S."/>
            <person name="Younus H."/>
            <person name="Chow J."/>
            <person name="Chiniquy J."/>
            <person name="Lipzen A."/>
            <person name="Tritt A."/>
            <person name="Sun H."/>
            <person name="Haridas S."/>
            <person name="LaButti K."/>
            <person name="Ohm R.A."/>
            <person name="Kues U."/>
            <person name="Blanchette R.A."/>
            <person name="Grigoriev I.V."/>
            <person name="Minto R.E."/>
            <person name="Hibbett D.S."/>
        </authorList>
    </citation>
    <scope>NUCLEOTIDE SEQUENCE [LARGE SCALE GENOMIC DNA]</scope>
    <source>
        <strain evidence="3 4">ATCC 64428</strain>
    </source>
</reference>